<keyword evidence="3 8" id="KW-0694">RNA-binding</keyword>
<dbReference type="GO" id="GO:0005737">
    <property type="term" value="C:cytoplasm"/>
    <property type="evidence" value="ECO:0007669"/>
    <property type="project" value="UniProtKB-ARBA"/>
</dbReference>
<name>A0A5C6CWX3_9BACT</name>
<dbReference type="Proteomes" id="UP000316304">
    <property type="component" value="Unassembled WGS sequence"/>
</dbReference>
<comment type="subunit">
    <text evidence="7 8">Part of the 30S ribosomal subunit. Contacts proteins S5 and S12.</text>
</comment>
<accession>A0A5C6CWX3</accession>
<dbReference type="FunFam" id="3.30.1370.30:FF:000002">
    <property type="entry name" value="30S ribosomal protein S8"/>
    <property type="match status" value="1"/>
</dbReference>
<dbReference type="GO" id="GO:0005840">
    <property type="term" value="C:ribosome"/>
    <property type="evidence" value="ECO:0007669"/>
    <property type="project" value="UniProtKB-KW"/>
</dbReference>
<dbReference type="AlphaFoldDB" id="A0A5C6CWX3"/>
<dbReference type="Pfam" id="PF00410">
    <property type="entry name" value="Ribosomal_S8"/>
    <property type="match status" value="1"/>
</dbReference>
<comment type="caution">
    <text evidence="10">The sequence shown here is derived from an EMBL/GenBank/DDBJ whole genome shotgun (WGS) entry which is preliminary data.</text>
</comment>
<evidence type="ECO:0000256" key="1">
    <source>
        <dbReference type="ARBA" id="ARBA00006471"/>
    </source>
</evidence>
<dbReference type="EMBL" id="SJPT01000001">
    <property type="protein sequence ID" value="TWU27119.1"/>
    <property type="molecule type" value="Genomic_DNA"/>
</dbReference>
<dbReference type="PROSITE" id="PS00053">
    <property type="entry name" value="RIBOSOMAL_S8"/>
    <property type="match status" value="1"/>
</dbReference>
<reference evidence="10 11" key="1">
    <citation type="submission" date="2019-02" db="EMBL/GenBank/DDBJ databases">
        <title>Deep-cultivation of Planctomycetes and their phenomic and genomic characterization uncovers novel biology.</title>
        <authorList>
            <person name="Wiegand S."/>
            <person name="Jogler M."/>
            <person name="Boedeker C."/>
            <person name="Pinto D."/>
            <person name="Vollmers J."/>
            <person name="Rivas-Marin E."/>
            <person name="Kohn T."/>
            <person name="Peeters S.H."/>
            <person name="Heuer A."/>
            <person name="Rast P."/>
            <person name="Oberbeckmann S."/>
            <person name="Bunk B."/>
            <person name="Jeske O."/>
            <person name="Meyerdierks A."/>
            <person name="Storesund J.E."/>
            <person name="Kallscheuer N."/>
            <person name="Luecker S."/>
            <person name="Lage O.M."/>
            <person name="Pohl T."/>
            <person name="Merkel B.J."/>
            <person name="Hornburger P."/>
            <person name="Mueller R.-W."/>
            <person name="Bruemmer F."/>
            <person name="Labrenz M."/>
            <person name="Spormann A.M."/>
            <person name="Op Den Camp H."/>
            <person name="Overmann J."/>
            <person name="Amann R."/>
            <person name="Jetten M.S.M."/>
            <person name="Mascher T."/>
            <person name="Medema M.H."/>
            <person name="Devos D.P."/>
            <person name="Kaster A.-K."/>
            <person name="Ovreas L."/>
            <person name="Rohde M."/>
            <person name="Galperin M.Y."/>
            <person name="Jogler C."/>
        </authorList>
    </citation>
    <scope>NUCLEOTIDE SEQUENCE [LARGE SCALE GENOMIC DNA]</scope>
    <source>
        <strain evidence="10 11">Pla52o</strain>
    </source>
</reference>
<dbReference type="GO" id="GO:1990904">
    <property type="term" value="C:ribonucleoprotein complex"/>
    <property type="evidence" value="ECO:0007669"/>
    <property type="project" value="UniProtKB-KW"/>
</dbReference>
<dbReference type="InterPro" id="IPR000630">
    <property type="entry name" value="Ribosomal_uS8"/>
</dbReference>
<keyword evidence="11" id="KW-1185">Reference proteome</keyword>
<dbReference type="InterPro" id="IPR035987">
    <property type="entry name" value="Ribosomal_uS8_sf"/>
</dbReference>
<sequence>MMTDPIADMLTRIRNAVRVEKPYVDIPTSRVKRGVADVLKREGFIWDWKEVDEDNPSPTLRLELKYGPNGERVIQSIKRISKPGRRLYSHSKELRPILGGMGISIISTSKGVVSDREARRDNVGGEVLCEVS</sequence>
<evidence type="ECO:0000313" key="11">
    <source>
        <dbReference type="Proteomes" id="UP000316304"/>
    </source>
</evidence>
<keyword evidence="4 8" id="KW-0689">Ribosomal protein</keyword>
<keyword evidence="2 8" id="KW-0699">rRNA-binding</keyword>
<dbReference type="FunFam" id="3.30.1490.10:FF:000001">
    <property type="entry name" value="30S ribosomal protein S8"/>
    <property type="match status" value="1"/>
</dbReference>
<organism evidence="10 11">
    <name type="scientific">Novipirellula galeiformis</name>
    <dbReference type="NCBI Taxonomy" id="2528004"/>
    <lineage>
        <taxon>Bacteria</taxon>
        <taxon>Pseudomonadati</taxon>
        <taxon>Planctomycetota</taxon>
        <taxon>Planctomycetia</taxon>
        <taxon>Pirellulales</taxon>
        <taxon>Pirellulaceae</taxon>
        <taxon>Novipirellula</taxon>
    </lineage>
</organism>
<dbReference type="GO" id="GO:0003735">
    <property type="term" value="F:structural constituent of ribosome"/>
    <property type="evidence" value="ECO:0007669"/>
    <property type="project" value="InterPro"/>
</dbReference>
<evidence type="ECO:0000256" key="8">
    <source>
        <dbReference type="HAMAP-Rule" id="MF_01302"/>
    </source>
</evidence>
<dbReference type="Gene3D" id="3.30.1370.30">
    <property type="match status" value="1"/>
</dbReference>
<gene>
    <name evidence="8 10" type="primary">rpsH</name>
    <name evidence="10" type="ORF">Pla52o_09790</name>
</gene>
<dbReference type="NCBIfam" id="NF001109">
    <property type="entry name" value="PRK00136.1"/>
    <property type="match status" value="1"/>
</dbReference>
<evidence type="ECO:0000256" key="9">
    <source>
        <dbReference type="RuleBase" id="RU003660"/>
    </source>
</evidence>
<evidence type="ECO:0000313" key="10">
    <source>
        <dbReference type="EMBL" id="TWU27119.1"/>
    </source>
</evidence>
<protein>
    <recommendedName>
        <fullName evidence="6 8">Small ribosomal subunit protein uS8</fullName>
    </recommendedName>
</protein>
<evidence type="ECO:0000256" key="2">
    <source>
        <dbReference type="ARBA" id="ARBA00022730"/>
    </source>
</evidence>
<evidence type="ECO:0000256" key="4">
    <source>
        <dbReference type="ARBA" id="ARBA00022980"/>
    </source>
</evidence>
<keyword evidence="5 8" id="KW-0687">Ribonucleoprotein</keyword>
<evidence type="ECO:0000256" key="3">
    <source>
        <dbReference type="ARBA" id="ARBA00022884"/>
    </source>
</evidence>
<dbReference type="PANTHER" id="PTHR11758">
    <property type="entry name" value="40S RIBOSOMAL PROTEIN S15A"/>
    <property type="match status" value="1"/>
</dbReference>
<dbReference type="HAMAP" id="MF_01302_B">
    <property type="entry name" value="Ribosomal_uS8_B"/>
    <property type="match status" value="1"/>
</dbReference>
<dbReference type="Gene3D" id="3.30.1490.10">
    <property type="match status" value="1"/>
</dbReference>
<dbReference type="SUPFAM" id="SSF56047">
    <property type="entry name" value="Ribosomal protein S8"/>
    <property type="match status" value="1"/>
</dbReference>
<proteinExistence type="inferred from homology"/>
<dbReference type="InterPro" id="IPR047863">
    <property type="entry name" value="Ribosomal_uS8_CS"/>
</dbReference>
<comment type="function">
    <text evidence="8">One of the primary rRNA binding proteins, it binds directly to 16S rRNA central domain where it helps coordinate assembly of the platform of the 30S subunit.</text>
</comment>
<dbReference type="OrthoDB" id="9802617at2"/>
<evidence type="ECO:0000256" key="6">
    <source>
        <dbReference type="ARBA" id="ARBA00035258"/>
    </source>
</evidence>
<evidence type="ECO:0000256" key="7">
    <source>
        <dbReference type="ARBA" id="ARBA00046740"/>
    </source>
</evidence>
<dbReference type="GO" id="GO:0006412">
    <property type="term" value="P:translation"/>
    <property type="evidence" value="ECO:0007669"/>
    <property type="project" value="UniProtKB-UniRule"/>
</dbReference>
<dbReference type="GO" id="GO:0019843">
    <property type="term" value="F:rRNA binding"/>
    <property type="evidence" value="ECO:0007669"/>
    <property type="project" value="UniProtKB-UniRule"/>
</dbReference>
<comment type="similarity">
    <text evidence="1 8 9">Belongs to the universal ribosomal protein uS8 family.</text>
</comment>
<evidence type="ECO:0000256" key="5">
    <source>
        <dbReference type="ARBA" id="ARBA00023274"/>
    </source>
</evidence>